<dbReference type="GO" id="GO:0051607">
    <property type="term" value="P:defense response to virus"/>
    <property type="evidence" value="ECO:0007669"/>
    <property type="project" value="UniProtKB-KW"/>
</dbReference>
<feature type="domain" description="Cyclic GMP-AMP synthase DncV-like nucleotidyltransferase" evidence="11">
    <location>
        <begin position="50"/>
        <end position="144"/>
    </location>
</feature>
<dbReference type="GO" id="GO:0005524">
    <property type="term" value="F:ATP binding"/>
    <property type="evidence" value="ECO:0007669"/>
    <property type="project" value="UniProtKB-KW"/>
</dbReference>
<keyword evidence="7" id="KW-0546">Nucleotide metabolism</keyword>
<dbReference type="Pfam" id="PF21654">
    <property type="entry name" value="DncV-like_NTFase"/>
    <property type="match status" value="1"/>
</dbReference>
<evidence type="ECO:0000256" key="8">
    <source>
        <dbReference type="ARBA" id="ARBA00023118"/>
    </source>
</evidence>
<keyword evidence="13" id="KW-1185">Reference proteome</keyword>
<evidence type="ECO:0000313" key="13">
    <source>
        <dbReference type="Proteomes" id="UP000515237"/>
    </source>
</evidence>
<evidence type="ECO:0000256" key="3">
    <source>
        <dbReference type="ARBA" id="ARBA00022723"/>
    </source>
</evidence>
<evidence type="ECO:0000256" key="4">
    <source>
        <dbReference type="ARBA" id="ARBA00022741"/>
    </source>
</evidence>
<reference evidence="12 13" key="1">
    <citation type="journal article" date="2018" name="Int. J. Syst. Evol. Microbiol.">
        <title>Adhaeribacter swui sp. nov., isolated from wet mud.</title>
        <authorList>
            <person name="Kim D.U."/>
            <person name="Kim K.W."/>
            <person name="Kang M.S."/>
            <person name="Kim J.Y."/>
            <person name="Jang J.H."/>
            <person name="Kim M.K."/>
        </authorList>
    </citation>
    <scope>NUCLEOTIDE SEQUENCE [LARGE SCALE GENOMIC DNA]</scope>
    <source>
        <strain evidence="12 13">KCTC 52873</strain>
    </source>
</reference>
<dbReference type="AlphaFoldDB" id="A0A7G7GB79"/>
<keyword evidence="5" id="KW-0067">ATP-binding</keyword>
<dbReference type="GO" id="GO:0046872">
    <property type="term" value="F:metal ion binding"/>
    <property type="evidence" value="ECO:0007669"/>
    <property type="project" value="UniProtKB-KW"/>
</dbReference>
<keyword evidence="8" id="KW-0051">Antiviral defense</keyword>
<keyword evidence="4" id="KW-0547">Nucleotide-binding</keyword>
<keyword evidence="6" id="KW-0460">Magnesium</keyword>
<proteinExistence type="predicted"/>
<dbReference type="InterPro" id="IPR048445">
    <property type="entry name" value="DncV-like_NTFase"/>
</dbReference>
<evidence type="ECO:0000313" key="12">
    <source>
        <dbReference type="EMBL" id="QNF34413.1"/>
    </source>
</evidence>
<dbReference type="GO" id="GO:0009117">
    <property type="term" value="P:nucleotide metabolic process"/>
    <property type="evidence" value="ECO:0007669"/>
    <property type="project" value="UniProtKB-KW"/>
</dbReference>
<organism evidence="12 13">
    <name type="scientific">Adhaeribacter swui</name>
    <dbReference type="NCBI Taxonomy" id="2086471"/>
    <lineage>
        <taxon>Bacteria</taxon>
        <taxon>Pseudomonadati</taxon>
        <taxon>Bacteroidota</taxon>
        <taxon>Cytophagia</taxon>
        <taxon>Cytophagales</taxon>
        <taxon>Hymenobacteraceae</taxon>
        <taxon>Adhaeribacter</taxon>
    </lineage>
</organism>
<evidence type="ECO:0000256" key="5">
    <source>
        <dbReference type="ARBA" id="ARBA00022840"/>
    </source>
</evidence>
<dbReference type="KEGG" id="aswu:HUW51_17405"/>
<sequence>MANCHDLFLDFNSTIRLSESKRKSLKLSRHELRRKIRRYFKENEKDGIMPKFSGQGSFMMDSIINPIPRKEIEGNTVKYLYFYDIDDGIYFIGNLETKTRYSIQTYHNWIYDAVDGHTDTPPIDKNTCVRVLFSDGHNIDLPIYYKQGDTPELAHKAKSWLESDPLKFSQWFNEKAEINPQLRRIVRYLKTWSDYRQYCNTSKPMPSGLILTILAANHYYRHDRDDISLKETLVSIEAALRVNFRCERPTTPAGENLLSKYTQEEYFMGSLRQFISNAKLAIEEKNQKKGCEYWQKSLGDRFPCHLAKDEEQRNIAVSGLVMGAANSKPYGTII</sequence>
<name>A0A7G7GB79_9BACT</name>
<dbReference type="Proteomes" id="UP000515237">
    <property type="component" value="Chromosome"/>
</dbReference>
<keyword evidence="2" id="KW-0548">Nucleotidyltransferase</keyword>
<keyword evidence="3" id="KW-0479">Metal-binding</keyword>
<dbReference type="GO" id="GO:0016779">
    <property type="term" value="F:nucleotidyltransferase activity"/>
    <property type="evidence" value="ECO:0007669"/>
    <property type="project" value="UniProtKB-KW"/>
</dbReference>
<evidence type="ECO:0000256" key="1">
    <source>
        <dbReference type="ARBA" id="ARBA00022679"/>
    </source>
</evidence>
<dbReference type="RefSeq" id="WP_185270894.1">
    <property type="nucleotide sequence ID" value="NZ_CP055156.1"/>
</dbReference>
<protein>
    <recommendedName>
        <fullName evidence="9">Cyclic GMP-AMP synthase</fullName>
    </recommendedName>
</protein>
<evidence type="ECO:0000256" key="10">
    <source>
        <dbReference type="ARBA" id="ARBA00048304"/>
    </source>
</evidence>
<dbReference type="EMBL" id="CP055156">
    <property type="protein sequence ID" value="QNF34413.1"/>
    <property type="molecule type" value="Genomic_DNA"/>
</dbReference>
<comment type="catalytic activity">
    <reaction evidence="10">
        <text>GTP + ATP = 3',3'-cGAMP + 2 diphosphate</text>
        <dbReference type="Rhea" id="RHEA:35647"/>
        <dbReference type="ChEBI" id="CHEBI:30616"/>
        <dbReference type="ChEBI" id="CHEBI:33019"/>
        <dbReference type="ChEBI" id="CHEBI:37565"/>
        <dbReference type="ChEBI" id="CHEBI:71501"/>
    </reaction>
    <physiologicalReaction direction="left-to-right" evidence="10">
        <dbReference type="Rhea" id="RHEA:35648"/>
    </physiologicalReaction>
</comment>
<evidence type="ECO:0000256" key="2">
    <source>
        <dbReference type="ARBA" id="ARBA00022695"/>
    </source>
</evidence>
<keyword evidence="1" id="KW-0808">Transferase</keyword>
<evidence type="ECO:0000256" key="9">
    <source>
        <dbReference type="ARBA" id="ARBA00044145"/>
    </source>
</evidence>
<evidence type="ECO:0000256" key="6">
    <source>
        <dbReference type="ARBA" id="ARBA00022842"/>
    </source>
</evidence>
<evidence type="ECO:0000259" key="11">
    <source>
        <dbReference type="Pfam" id="PF21654"/>
    </source>
</evidence>
<gene>
    <name evidence="12" type="ORF">HUW51_17405</name>
</gene>
<accession>A0A7G7GB79</accession>
<evidence type="ECO:0000256" key="7">
    <source>
        <dbReference type="ARBA" id="ARBA00023080"/>
    </source>
</evidence>